<proteinExistence type="predicted"/>
<protein>
    <recommendedName>
        <fullName evidence="3">Lipoprotein</fullName>
    </recommendedName>
</protein>
<gene>
    <name evidence="1" type="ORF">AALA52_04740</name>
</gene>
<sequence length="148" mass="17321">MKKIILILMTYSCFITFLLLNSSDSFAIKGYPISKIINVVENYKKSENPYKLHDALKKIETKHNIKIIKFTSFKNDKTIQYNFNSISPISWNKKSFFNKNIKVTNMTQKIEDKDIIGIYYFTDYNSSIDKELSYLGLATVNYEIRPTS</sequence>
<evidence type="ECO:0000313" key="1">
    <source>
        <dbReference type="EMBL" id="MEY8443551.1"/>
    </source>
</evidence>
<name>A0ABV4D1Y5_9LACT</name>
<accession>A0ABV4D1Y5</accession>
<organism evidence="1 2">
    <name type="scientific">Lactococcus ileimucosae</name>
    <dbReference type="NCBI Taxonomy" id="2941329"/>
    <lineage>
        <taxon>Bacteria</taxon>
        <taxon>Bacillati</taxon>
        <taxon>Bacillota</taxon>
        <taxon>Bacilli</taxon>
        <taxon>Lactobacillales</taxon>
        <taxon>Streptococcaceae</taxon>
        <taxon>Lactococcus</taxon>
    </lineage>
</organism>
<comment type="caution">
    <text evidence="1">The sequence shown here is derived from an EMBL/GenBank/DDBJ whole genome shotgun (WGS) entry which is preliminary data.</text>
</comment>
<dbReference type="EMBL" id="JBCLSH010000011">
    <property type="protein sequence ID" value="MEY8443551.1"/>
    <property type="molecule type" value="Genomic_DNA"/>
</dbReference>
<reference evidence="1 2" key="1">
    <citation type="submission" date="2024-03" db="EMBL/GenBank/DDBJ databases">
        <title>Mouse gut bacterial collection (mGBC) of GemPharmatech.</title>
        <authorList>
            <person name="He Y."/>
            <person name="Dong L."/>
            <person name="Wu D."/>
            <person name="Gao X."/>
            <person name="Lin Z."/>
        </authorList>
    </citation>
    <scope>NUCLEOTIDE SEQUENCE [LARGE SCALE GENOMIC DNA]</scope>
    <source>
        <strain evidence="1 2">61-15</strain>
    </source>
</reference>
<evidence type="ECO:0000313" key="2">
    <source>
        <dbReference type="Proteomes" id="UP001565283"/>
    </source>
</evidence>
<evidence type="ECO:0008006" key="3">
    <source>
        <dbReference type="Google" id="ProtNLM"/>
    </source>
</evidence>
<dbReference type="Proteomes" id="UP001565283">
    <property type="component" value="Unassembled WGS sequence"/>
</dbReference>
<keyword evidence="2" id="KW-1185">Reference proteome</keyword>